<dbReference type="EMBL" id="AWEX01000033">
    <property type="protein sequence ID" value="KED04632.1"/>
    <property type="molecule type" value="Genomic_DNA"/>
</dbReference>
<dbReference type="AlphaFoldDB" id="A0A922T6S9"/>
<proteinExistence type="predicted"/>
<evidence type="ECO:0000313" key="1">
    <source>
        <dbReference type="EMBL" id="KED04632.1"/>
    </source>
</evidence>
<name>A0A922T6S9_9STRE</name>
<gene>
    <name evidence="1" type="ORF">CECT5772_04286</name>
</gene>
<reference evidence="1 2" key="1">
    <citation type="journal article" date="2014" name="Int. J. Syst. Evol. Microbiol.">
        <title>Phylogenomics and the dynamic genome evolution of the genus Streptococcus.</title>
        <authorList>
            <consortium name="The Broad Institute Genome Sequencing Platform"/>
            <person name="Richards V.P."/>
            <person name="Palmer S.R."/>
            <person name="Pavinski Bitar P.D."/>
            <person name="Qin X."/>
            <person name="Weinstock G.M."/>
            <person name="Highlander S.K."/>
            <person name="Town C.D."/>
            <person name="Burne R.A."/>
            <person name="Stanhope M.J."/>
        </authorList>
    </citation>
    <scope>NUCLEOTIDE SEQUENCE [LARGE SCALE GENOMIC DNA]</scope>
    <source>
        <strain evidence="1 2">CECT 5772</strain>
    </source>
</reference>
<protein>
    <submittedName>
        <fullName evidence="1">Uncharacterized protein</fullName>
    </submittedName>
</protein>
<organism evidence="1 2">
    <name type="scientific">Streptococcus equi subsp. ruminatorum CECT 5772</name>
    <dbReference type="NCBI Taxonomy" id="1051981"/>
    <lineage>
        <taxon>Bacteria</taxon>
        <taxon>Bacillati</taxon>
        <taxon>Bacillota</taxon>
        <taxon>Bacilli</taxon>
        <taxon>Lactobacillales</taxon>
        <taxon>Streptococcaceae</taxon>
        <taxon>Streptococcus</taxon>
    </lineage>
</organism>
<accession>A0A922T6S9</accession>
<sequence>MAFFEDSFEISKVTGPELIAKNRGTVHIAVSRFFMFPSLFTIFPA</sequence>
<evidence type="ECO:0000313" key="2">
    <source>
        <dbReference type="Proteomes" id="UP000028704"/>
    </source>
</evidence>
<dbReference type="Proteomes" id="UP000028704">
    <property type="component" value="Unassembled WGS sequence"/>
</dbReference>
<comment type="caution">
    <text evidence="1">The sequence shown here is derived from an EMBL/GenBank/DDBJ whole genome shotgun (WGS) entry which is preliminary data.</text>
</comment>